<dbReference type="PANTHER" id="PTHR23504:SF15">
    <property type="entry name" value="MAJOR FACILITATOR SUPERFAMILY (MFS) PROFILE DOMAIN-CONTAINING PROTEIN"/>
    <property type="match status" value="1"/>
</dbReference>
<name>A0A6B3RJV2_9RHOB</name>
<evidence type="ECO:0000313" key="8">
    <source>
        <dbReference type="EMBL" id="NEX45681.1"/>
    </source>
</evidence>
<gene>
    <name evidence="8" type="ORF">G3572_05655</name>
</gene>
<feature type="transmembrane region" description="Helical" evidence="6">
    <location>
        <begin position="328"/>
        <end position="349"/>
    </location>
</feature>
<feature type="transmembrane region" description="Helical" evidence="6">
    <location>
        <begin position="304"/>
        <end position="322"/>
    </location>
</feature>
<feature type="transmembrane region" description="Helical" evidence="6">
    <location>
        <begin position="273"/>
        <end position="292"/>
    </location>
</feature>
<evidence type="ECO:0000256" key="4">
    <source>
        <dbReference type="ARBA" id="ARBA00022989"/>
    </source>
</evidence>
<feature type="transmembrane region" description="Helical" evidence="6">
    <location>
        <begin position="99"/>
        <end position="118"/>
    </location>
</feature>
<dbReference type="GO" id="GO:0016020">
    <property type="term" value="C:membrane"/>
    <property type="evidence" value="ECO:0007669"/>
    <property type="project" value="UniProtKB-SubCell"/>
</dbReference>
<protein>
    <submittedName>
        <fullName evidence="8">TCR/Tet family MFS transporter</fullName>
    </submittedName>
</protein>
<feature type="domain" description="Major facilitator superfamily (MFS) profile" evidence="7">
    <location>
        <begin position="28"/>
        <end position="422"/>
    </location>
</feature>
<evidence type="ECO:0000256" key="5">
    <source>
        <dbReference type="ARBA" id="ARBA00023136"/>
    </source>
</evidence>
<accession>A0A6B3RJV2</accession>
<feature type="transmembrane region" description="Helical" evidence="6">
    <location>
        <begin position="124"/>
        <end position="145"/>
    </location>
</feature>
<dbReference type="Pfam" id="PF07690">
    <property type="entry name" value="MFS_1"/>
    <property type="match status" value="1"/>
</dbReference>
<dbReference type="PANTHER" id="PTHR23504">
    <property type="entry name" value="MAJOR FACILITATOR SUPERFAMILY DOMAIN-CONTAINING PROTEIN 10"/>
    <property type="match status" value="1"/>
</dbReference>
<evidence type="ECO:0000313" key="9">
    <source>
        <dbReference type="Proteomes" id="UP000481421"/>
    </source>
</evidence>
<dbReference type="InterPro" id="IPR036259">
    <property type="entry name" value="MFS_trans_sf"/>
</dbReference>
<proteinExistence type="predicted"/>
<feature type="transmembrane region" description="Helical" evidence="6">
    <location>
        <begin position="157"/>
        <end position="179"/>
    </location>
</feature>
<feature type="transmembrane region" description="Helical" evidence="6">
    <location>
        <begin position="239"/>
        <end position="261"/>
    </location>
</feature>
<comment type="caution">
    <text evidence="8">The sequence shown here is derived from an EMBL/GenBank/DDBJ whole genome shotgun (WGS) entry which is preliminary data.</text>
</comment>
<keyword evidence="9" id="KW-1185">Reference proteome</keyword>
<dbReference type="InterPro" id="IPR001958">
    <property type="entry name" value="Tet-R_TetA/multi-R_MdtG-like"/>
</dbReference>
<reference evidence="8 9" key="1">
    <citation type="submission" date="2020-02" db="EMBL/GenBank/DDBJ databases">
        <title>Rhodobacter algicola sp. nov., isolated from microalga culture.</title>
        <authorList>
            <person name="Park C.-Y."/>
        </authorList>
    </citation>
    <scope>NUCLEOTIDE SEQUENCE [LARGE SCALE GENOMIC DNA]</scope>
    <source>
        <strain evidence="8 9">ETT8</strain>
    </source>
</reference>
<feature type="transmembrane region" description="Helical" evidence="6">
    <location>
        <begin position="27"/>
        <end position="47"/>
    </location>
</feature>
<keyword evidence="3 6" id="KW-0812">Transmembrane</keyword>
<dbReference type="InterPro" id="IPR020846">
    <property type="entry name" value="MFS_dom"/>
</dbReference>
<dbReference type="InterPro" id="IPR011701">
    <property type="entry name" value="MFS"/>
</dbReference>
<dbReference type="Gene3D" id="1.20.1250.20">
    <property type="entry name" value="MFS general substrate transporter like domains"/>
    <property type="match status" value="1"/>
</dbReference>
<feature type="transmembrane region" description="Helical" evidence="6">
    <location>
        <begin position="67"/>
        <end position="87"/>
    </location>
</feature>
<evidence type="ECO:0000256" key="3">
    <source>
        <dbReference type="ARBA" id="ARBA00022692"/>
    </source>
</evidence>
<evidence type="ECO:0000256" key="1">
    <source>
        <dbReference type="ARBA" id="ARBA00004141"/>
    </source>
</evidence>
<dbReference type="AlphaFoldDB" id="A0A6B3RJV2"/>
<keyword evidence="2" id="KW-0813">Transport</keyword>
<dbReference type="Proteomes" id="UP000481421">
    <property type="component" value="Unassembled WGS sequence"/>
</dbReference>
<feature type="transmembrane region" description="Helical" evidence="6">
    <location>
        <begin position="399"/>
        <end position="417"/>
    </location>
</feature>
<feature type="transmembrane region" description="Helical" evidence="6">
    <location>
        <begin position="185"/>
        <end position="205"/>
    </location>
</feature>
<dbReference type="EMBL" id="JAAIKE010000001">
    <property type="protein sequence ID" value="NEX45681.1"/>
    <property type="molecule type" value="Genomic_DNA"/>
</dbReference>
<dbReference type="GO" id="GO:0022857">
    <property type="term" value="F:transmembrane transporter activity"/>
    <property type="evidence" value="ECO:0007669"/>
    <property type="project" value="InterPro"/>
</dbReference>
<evidence type="ECO:0000256" key="2">
    <source>
        <dbReference type="ARBA" id="ARBA00022448"/>
    </source>
</evidence>
<keyword evidence="5 6" id="KW-0472">Membrane</keyword>
<feature type="transmembrane region" description="Helical" evidence="6">
    <location>
        <begin position="361"/>
        <end position="387"/>
    </location>
</feature>
<organism evidence="8 9">
    <name type="scientific">Pseudotabrizicola algicola</name>
    <dbReference type="NCBI Taxonomy" id="2709381"/>
    <lineage>
        <taxon>Bacteria</taxon>
        <taxon>Pseudomonadati</taxon>
        <taxon>Pseudomonadota</taxon>
        <taxon>Alphaproteobacteria</taxon>
        <taxon>Rhodobacterales</taxon>
        <taxon>Paracoccaceae</taxon>
        <taxon>Pseudotabrizicola</taxon>
    </lineage>
</organism>
<sequence length="427" mass="44505">MPRGAGPAAGRHRKAARGRIVTQTPKLALTFILATVTLDAIGIGLIFPVMPDLIRSVTGQDLAHAALWGGVLATSYAVMQFLFGPILGSLSDRFGRRPVLLVSLLVMGLDYLVMAVAPTIWLLLIARLVAGITAATYATATAYIADITPPEQRGARFGLIGAGFGVGFVLGPLIGGLLAGVDTRAPFYAAAALAFANLAFGWWVLPETVTEATRRPFSLRRANPLGALRAVSRLPGLRLTLACFLILGIAMNVYPSIWAYYGQARFGWSSQMVGLSLAIYGISFALGQALLVGPMIRRFGEHRAAHYGMWVDVVTLTALGLVTSPALALMITPVTALGGAVTPALQAIASRAAPADAQGEVQGVLASLNAIAMITSPLLMTATFSAFTAPGAPVFAPGAPFLLAAALMLACLALHVLGPRLRRTAAA</sequence>
<evidence type="ECO:0000256" key="6">
    <source>
        <dbReference type="SAM" id="Phobius"/>
    </source>
</evidence>
<dbReference type="SUPFAM" id="SSF103473">
    <property type="entry name" value="MFS general substrate transporter"/>
    <property type="match status" value="1"/>
</dbReference>
<dbReference type="PRINTS" id="PR01035">
    <property type="entry name" value="TCRTETA"/>
</dbReference>
<comment type="subcellular location">
    <subcellularLocation>
        <location evidence="1">Membrane</location>
        <topology evidence="1">Multi-pass membrane protein</topology>
    </subcellularLocation>
</comment>
<evidence type="ECO:0000259" key="7">
    <source>
        <dbReference type="PROSITE" id="PS50850"/>
    </source>
</evidence>
<dbReference type="CDD" id="cd17388">
    <property type="entry name" value="MFS_TetA"/>
    <property type="match status" value="1"/>
</dbReference>
<dbReference type="PROSITE" id="PS50850">
    <property type="entry name" value="MFS"/>
    <property type="match status" value="1"/>
</dbReference>
<keyword evidence="4 6" id="KW-1133">Transmembrane helix</keyword>